<feature type="compositionally biased region" description="Acidic residues" evidence="1">
    <location>
        <begin position="316"/>
        <end position="327"/>
    </location>
</feature>
<proteinExistence type="predicted"/>
<organism evidence="2 3">
    <name type="scientific">Gloeothece verrucosa (strain PCC 7822)</name>
    <name type="common">Cyanothece sp. (strain PCC 7822)</name>
    <dbReference type="NCBI Taxonomy" id="497965"/>
    <lineage>
        <taxon>Bacteria</taxon>
        <taxon>Bacillati</taxon>
        <taxon>Cyanobacteriota</taxon>
        <taxon>Cyanophyceae</taxon>
        <taxon>Oscillatoriophycideae</taxon>
        <taxon>Chroococcales</taxon>
        <taxon>Aphanothecaceae</taxon>
        <taxon>Gloeothece</taxon>
        <taxon>Gloeothece verrucosa</taxon>
    </lineage>
</organism>
<sequence>MTEVISKPQAEETSSIEYSAFGYLWGLLKLDDEIPNQGELHLADGTVLSTSLRSNIIRASQQDQIESDKPYLWKIYFRTDSECNLFQLQVIECRVLKNVTSLSDETPSSASARIDRFRIRGQIHNIWRNRITLRLERNNIPPYRENHPLWRPFFITVLGYLEPRVNKGDYWQVIAAREGKQLHLLEASPMSQIMVEELHQKKTQKRKQSQNKSGTSLIMLDGKIPEISVKFTTRPDIPATGKKVTLQITGENGVVVKADLNRKTVQKQVEKMDSYSSWVAALSGKIAQVNADGVIELDKAGLTVFEKKSKDKPPSEDEDETEQNPET</sequence>
<dbReference type="HOGENOM" id="CLU_823143_0_0_3"/>
<dbReference type="Proteomes" id="UP000008206">
    <property type="component" value="Plasmid Cy782201"/>
</dbReference>
<name>E0UL51_GLOV7</name>
<dbReference type="EMBL" id="CP002199">
    <property type="protein sequence ID" value="ADN17681.1"/>
    <property type="molecule type" value="Genomic_DNA"/>
</dbReference>
<protein>
    <submittedName>
        <fullName evidence="2">Uncharacterized protein</fullName>
    </submittedName>
</protein>
<evidence type="ECO:0000256" key="1">
    <source>
        <dbReference type="SAM" id="MobiDB-lite"/>
    </source>
</evidence>
<feature type="region of interest" description="Disordered" evidence="1">
    <location>
        <begin position="306"/>
        <end position="327"/>
    </location>
</feature>
<evidence type="ECO:0000313" key="2">
    <source>
        <dbReference type="EMBL" id="ADN17681.1"/>
    </source>
</evidence>
<geneLocation type="plasmid" evidence="2 3">
    <name>Cy782201</name>
</geneLocation>
<keyword evidence="3" id="KW-1185">Reference proteome</keyword>
<evidence type="ECO:0000313" key="3">
    <source>
        <dbReference type="Proteomes" id="UP000008206"/>
    </source>
</evidence>
<dbReference type="OrthoDB" id="462798at2"/>
<reference evidence="3" key="1">
    <citation type="journal article" date="2011" name="MBio">
        <title>Novel metabolic attributes of the genus Cyanothece, comprising a group of unicellular nitrogen-fixing Cyanobacteria.</title>
        <authorList>
            <person name="Bandyopadhyay A."/>
            <person name="Elvitigala T."/>
            <person name="Welsh E."/>
            <person name="Stockel J."/>
            <person name="Liberton M."/>
            <person name="Min H."/>
            <person name="Sherman L.A."/>
            <person name="Pakrasi H.B."/>
        </authorList>
    </citation>
    <scope>NUCLEOTIDE SEQUENCE [LARGE SCALE GENOMIC DNA]</scope>
    <source>
        <strain evidence="3">PCC 7822</strain>
        <plasmid evidence="3">Cy782201</plasmid>
    </source>
</reference>
<gene>
    <name evidence="2" type="ordered locus">Cyan7822_5827</name>
</gene>
<keyword evidence="2" id="KW-0614">Plasmid</keyword>
<dbReference type="AlphaFoldDB" id="E0UL51"/>
<accession>E0UL51</accession>
<feature type="compositionally biased region" description="Basic and acidic residues" evidence="1">
    <location>
        <begin position="306"/>
        <end position="315"/>
    </location>
</feature>
<dbReference type="KEGG" id="cyj:Cyan7822_5827"/>
<dbReference type="RefSeq" id="WP_013334431.1">
    <property type="nucleotide sequence ID" value="NC_014533.1"/>
</dbReference>